<dbReference type="EMBL" id="BARS01029816">
    <property type="protein sequence ID" value="GAG08894.1"/>
    <property type="molecule type" value="Genomic_DNA"/>
</dbReference>
<name>X0USR9_9ZZZZ</name>
<proteinExistence type="predicted"/>
<dbReference type="Pfam" id="PF14690">
    <property type="entry name" value="Zn_ribbon_ISL3"/>
    <property type="match status" value="1"/>
</dbReference>
<reference evidence="2" key="1">
    <citation type="journal article" date="2014" name="Front. Microbiol.">
        <title>High frequency of phylogenetically diverse reductive dehalogenase-homologous genes in deep subseafloor sedimentary metagenomes.</title>
        <authorList>
            <person name="Kawai M."/>
            <person name="Futagami T."/>
            <person name="Toyoda A."/>
            <person name="Takaki Y."/>
            <person name="Nishi S."/>
            <person name="Hori S."/>
            <person name="Arai W."/>
            <person name="Tsubouchi T."/>
            <person name="Morono Y."/>
            <person name="Uchiyama I."/>
            <person name="Ito T."/>
            <person name="Fujiyama A."/>
            <person name="Inagaki F."/>
            <person name="Takami H."/>
        </authorList>
    </citation>
    <scope>NUCLEOTIDE SEQUENCE</scope>
    <source>
        <strain evidence="2">Expedition CK06-06</strain>
    </source>
</reference>
<gene>
    <name evidence="2" type="ORF">S01H1_46558</name>
</gene>
<evidence type="ECO:0000313" key="2">
    <source>
        <dbReference type="EMBL" id="GAG08894.1"/>
    </source>
</evidence>
<protein>
    <recommendedName>
        <fullName evidence="1">Transposase IS204/IS1001/IS1096/IS1165 zinc-finger domain-containing protein</fullName>
    </recommendedName>
</protein>
<dbReference type="AlphaFoldDB" id="X0USR9"/>
<accession>X0USR9</accession>
<organism evidence="2">
    <name type="scientific">marine sediment metagenome</name>
    <dbReference type="NCBI Taxonomy" id="412755"/>
    <lineage>
        <taxon>unclassified sequences</taxon>
        <taxon>metagenomes</taxon>
        <taxon>ecological metagenomes</taxon>
    </lineage>
</organism>
<sequence length="122" mass="14268">MLDFYKLLNLPGIKIIKVDDSQPRKLFIYVETTEKFTPCHVCGKIINKKHGKDKERKIKHLPMIENDVFIIYQPNRYICDECDNHPTTTATPLWHTKHSAYTNAYERHIIIDLVNSTLVDVA</sequence>
<dbReference type="InterPro" id="IPR029261">
    <property type="entry name" value="Transposase_Znf"/>
</dbReference>
<evidence type="ECO:0000259" key="1">
    <source>
        <dbReference type="Pfam" id="PF14690"/>
    </source>
</evidence>
<feature type="domain" description="Transposase IS204/IS1001/IS1096/IS1165 zinc-finger" evidence="1">
    <location>
        <begin position="38"/>
        <end position="82"/>
    </location>
</feature>
<comment type="caution">
    <text evidence="2">The sequence shown here is derived from an EMBL/GenBank/DDBJ whole genome shotgun (WGS) entry which is preliminary data.</text>
</comment>
<feature type="non-terminal residue" evidence="2">
    <location>
        <position position="122"/>
    </location>
</feature>